<organism evidence="2 3">
    <name type="scientific">[Myrmecia] bisecta</name>
    <dbReference type="NCBI Taxonomy" id="41462"/>
    <lineage>
        <taxon>Eukaryota</taxon>
        <taxon>Viridiplantae</taxon>
        <taxon>Chlorophyta</taxon>
        <taxon>core chlorophytes</taxon>
        <taxon>Trebouxiophyceae</taxon>
        <taxon>Trebouxiales</taxon>
        <taxon>Trebouxiaceae</taxon>
        <taxon>Myrmecia</taxon>
    </lineage>
</organism>
<protein>
    <submittedName>
        <fullName evidence="2">Uncharacterized protein</fullName>
    </submittedName>
</protein>
<evidence type="ECO:0000256" key="1">
    <source>
        <dbReference type="SAM" id="MobiDB-lite"/>
    </source>
</evidence>
<dbReference type="EMBL" id="JALJOR010000003">
    <property type="protein sequence ID" value="KAK9819691.1"/>
    <property type="molecule type" value="Genomic_DNA"/>
</dbReference>
<feature type="compositionally biased region" description="Polar residues" evidence="1">
    <location>
        <begin position="72"/>
        <end position="85"/>
    </location>
</feature>
<sequence length="100" mass="10817">MACMPPTIKHLANTCAKIGLDCRTHKGRRASECELGQELDSQPLGTGAGSGKRTNPGQHPKRWRADSLQEAAFQSQISASSTTALDSWLRTPVEQVSARQ</sequence>
<evidence type="ECO:0000313" key="3">
    <source>
        <dbReference type="Proteomes" id="UP001489004"/>
    </source>
</evidence>
<feature type="region of interest" description="Disordered" evidence="1">
    <location>
        <begin position="33"/>
        <end position="100"/>
    </location>
</feature>
<gene>
    <name evidence="2" type="ORF">WJX72_001182</name>
</gene>
<proteinExistence type="predicted"/>
<dbReference type="Proteomes" id="UP001489004">
    <property type="component" value="Unassembled WGS sequence"/>
</dbReference>
<name>A0AAW1QE42_9CHLO</name>
<reference evidence="2 3" key="1">
    <citation type="journal article" date="2024" name="Nat. Commun.">
        <title>Phylogenomics reveals the evolutionary origins of lichenization in chlorophyte algae.</title>
        <authorList>
            <person name="Puginier C."/>
            <person name="Libourel C."/>
            <person name="Otte J."/>
            <person name="Skaloud P."/>
            <person name="Haon M."/>
            <person name="Grisel S."/>
            <person name="Petersen M."/>
            <person name="Berrin J.G."/>
            <person name="Delaux P.M."/>
            <person name="Dal Grande F."/>
            <person name="Keller J."/>
        </authorList>
    </citation>
    <scope>NUCLEOTIDE SEQUENCE [LARGE SCALE GENOMIC DNA]</scope>
    <source>
        <strain evidence="2 3">SAG 2043</strain>
    </source>
</reference>
<evidence type="ECO:0000313" key="2">
    <source>
        <dbReference type="EMBL" id="KAK9819691.1"/>
    </source>
</evidence>
<keyword evidence="3" id="KW-1185">Reference proteome</keyword>
<comment type="caution">
    <text evidence="2">The sequence shown here is derived from an EMBL/GenBank/DDBJ whole genome shotgun (WGS) entry which is preliminary data.</text>
</comment>
<accession>A0AAW1QE42</accession>
<dbReference type="AlphaFoldDB" id="A0AAW1QE42"/>